<proteinExistence type="predicted"/>
<dbReference type="CDD" id="cd18773">
    <property type="entry name" value="PDC1_HK_sensor"/>
    <property type="match status" value="1"/>
</dbReference>
<organism evidence="2 3">
    <name type="scientific">Thalassolituus marinus</name>
    <dbReference type="NCBI Taxonomy" id="671053"/>
    <lineage>
        <taxon>Bacteria</taxon>
        <taxon>Pseudomonadati</taxon>
        <taxon>Pseudomonadota</taxon>
        <taxon>Gammaproteobacteria</taxon>
        <taxon>Oceanospirillales</taxon>
        <taxon>Oceanospirillaceae</taxon>
        <taxon>Thalassolituus</taxon>
    </lineage>
</organism>
<accession>A0ABS7ZU83</accession>
<dbReference type="PANTHER" id="PTHR38834:SF3">
    <property type="entry name" value="SOLUTE-BINDING PROTEIN FAMILY 3_N-TERMINAL DOMAIN-CONTAINING PROTEIN"/>
    <property type="match status" value="1"/>
</dbReference>
<feature type="signal peptide" evidence="1">
    <location>
        <begin position="1"/>
        <end position="18"/>
    </location>
</feature>
<dbReference type="EMBL" id="JAEDAH010000102">
    <property type="protein sequence ID" value="MCA6065226.1"/>
    <property type="molecule type" value="Genomic_DNA"/>
</dbReference>
<dbReference type="Proteomes" id="UP000714380">
    <property type="component" value="Unassembled WGS sequence"/>
</dbReference>
<evidence type="ECO:0000256" key="1">
    <source>
        <dbReference type="SAM" id="SignalP"/>
    </source>
</evidence>
<protein>
    <submittedName>
        <fullName evidence="2">Transporter substrate-binding domain-containing protein</fullName>
    </submittedName>
</protein>
<keyword evidence="1" id="KW-0732">Signal</keyword>
<feature type="chain" id="PRO_5046387066" evidence="1">
    <location>
        <begin position="19"/>
        <end position="410"/>
    </location>
</feature>
<evidence type="ECO:0000313" key="3">
    <source>
        <dbReference type="Proteomes" id="UP000714380"/>
    </source>
</evidence>
<evidence type="ECO:0000313" key="2">
    <source>
        <dbReference type="EMBL" id="MCA6065226.1"/>
    </source>
</evidence>
<dbReference type="RefSeq" id="WP_225676962.1">
    <property type="nucleotide sequence ID" value="NZ_JAEDAH010000102.1"/>
</dbReference>
<comment type="caution">
    <text evidence="2">The sequence shown here is derived from an EMBL/GenBank/DDBJ whole genome shotgun (WGS) entry which is preliminary data.</text>
</comment>
<reference evidence="2 3" key="1">
    <citation type="submission" date="2020-12" db="EMBL/GenBank/DDBJ databases">
        <title>Novel Thalassolituus-related marine hydrocarbonoclastic bacteria mediated algae-derived hydrocarbons mineralization in twilight zone of the northern South China Sea.</title>
        <authorList>
            <person name="Dong C."/>
        </authorList>
    </citation>
    <scope>NUCLEOTIDE SEQUENCE [LARGE SCALE GENOMIC DNA]</scope>
    <source>
        <strain evidence="2 3">IMCC1826</strain>
    </source>
</reference>
<dbReference type="Gene3D" id="3.40.190.10">
    <property type="entry name" value="Periplasmic binding protein-like II"/>
    <property type="match status" value="2"/>
</dbReference>
<dbReference type="PANTHER" id="PTHR38834">
    <property type="entry name" value="PERIPLASMIC SUBSTRATE BINDING PROTEIN FAMILY 3"/>
    <property type="match status" value="1"/>
</dbReference>
<name>A0ABS7ZU83_9GAMM</name>
<sequence length="410" mass="46061">MRSLLAIVFSGLMFTAQAGQPLKLDTTLSAPYQVMVNGELSGLSVSILRCVFAEMQQPYEFSLLPWVRAVEDLKQGHTDGIFTAMPASTLRHTAEMSDPFALEKWYWFSLPGRSLPEDPAQWVVGGIRSSNQVSWLAENRIPVNAVVNDLEQLIRLLMGKRIDGFLADERVVAEALKVMGVAGDALDKRFSRYMPLGIYFSREFLQHRPGFLHDFNGHMDVCAPQSMALNGIEQREVETLLRDRIMPQLNTLDLSGVLAKANHRHRNYSEADVHRLDAEWVRAVKDDQQSRLVLQVTGHPLADIFRQLEDESDALYGEIFLADRYGMNVAASQPTSDYYQADESLYQRAVSSDGKPVMGPIRYDASSRRFQVQVAWSLPAEEGHAGVIVVGLNVEEALRKVQPEQRRGAQ</sequence>
<gene>
    <name evidence="2" type="ORF">I9W95_16640</name>
</gene>
<dbReference type="SUPFAM" id="SSF53850">
    <property type="entry name" value="Periplasmic binding protein-like II"/>
    <property type="match status" value="1"/>
</dbReference>
<keyword evidence="3" id="KW-1185">Reference proteome</keyword>